<dbReference type="CTD" id="20229871"/>
<dbReference type="PROSITE" id="PS00232">
    <property type="entry name" value="CADHERIN_1"/>
    <property type="match status" value="16"/>
</dbReference>
<feature type="domain" description="Cadherin" evidence="19">
    <location>
        <begin position="3560"/>
        <end position="3669"/>
    </location>
</feature>
<feature type="domain" description="Cadherin" evidence="19">
    <location>
        <begin position="1068"/>
        <end position="1170"/>
    </location>
</feature>
<dbReference type="GeneID" id="20229871"/>
<feature type="disulfide bond" evidence="13">
    <location>
        <begin position="4151"/>
        <end position="4160"/>
    </location>
</feature>
<feature type="region of interest" description="Disordered" evidence="14">
    <location>
        <begin position="4349"/>
        <end position="4389"/>
    </location>
</feature>
<evidence type="ECO:0000256" key="14">
    <source>
        <dbReference type="SAM" id="MobiDB-lite"/>
    </source>
</evidence>
<feature type="domain" description="Cadherin" evidence="19">
    <location>
        <begin position="269"/>
        <end position="372"/>
    </location>
</feature>
<feature type="domain" description="Cadherin" evidence="19">
    <location>
        <begin position="850"/>
        <end position="953"/>
    </location>
</feature>
<feature type="domain" description="Cadherin" evidence="19">
    <location>
        <begin position="3143"/>
        <end position="3246"/>
    </location>
</feature>
<keyword evidence="11" id="KW-0325">Glycoprotein</keyword>
<evidence type="ECO:0000256" key="13">
    <source>
        <dbReference type="PROSITE-ProRule" id="PRU00076"/>
    </source>
</evidence>
<dbReference type="FunFam" id="2.60.40.60:FF:000026">
    <property type="entry name" value="FAT atypical cadherin 1"/>
    <property type="match status" value="2"/>
</dbReference>
<dbReference type="PANTHER" id="PTHR24026:SF125">
    <property type="entry name" value="FAT-LIKE CADHERIN-RELATED TUMOR SUPPRESSOR HOMOLOG"/>
    <property type="match status" value="1"/>
</dbReference>
<dbReference type="FunFam" id="2.60.40.60:FF:000051">
    <property type="entry name" value="FAT atypical cadherin 1"/>
    <property type="match status" value="1"/>
</dbReference>
<dbReference type="FunFam" id="2.60.40.60:FF:000037">
    <property type="entry name" value="FAT atypical cadherin 1"/>
    <property type="match status" value="1"/>
</dbReference>
<evidence type="ECO:0000256" key="11">
    <source>
        <dbReference type="ARBA" id="ARBA00023180"/>
    </source>
</evidence>
<dbReference type="Gene3D" id="2.60.120.200">
    <property type="match status" value="1"/>
</dbReference>
<evidence type="ECO:0000256" key="3">
    <source>
        <dbReference type="ARBA" id="ARBA00022692"/>
    </source>
</evidence>
<feature type="domain" description="Cadherin" evidence="19">
    <location>
        <begin position="1478"/>
        <end position="1583"/>
    </location>
</feature>
<comment type="subcellular location">
    <subcellularLocation>
        <location evidence="1">Membrane</location>
        <topology evidence="1">Single-pass type I membrane protein</topology>
    </subcellularLocation>
</comment>
<name>V4AFX8_LOTGI</name>
<protein>
    <recommendedName>
        <fullName evidence="22">Protocadherin Fat 1</fullName>
    </recommendedName>
</protein>
<dbReference type="FunFam" id="2.60.40.60:FF:000059">
    <property type="entry name" value="FAT atypical cadherin 3"/>
    <property type="match status" value="1"/>
</dbReference>
<dbReference type="GO" id="GO:0009887">
    <property type="term" value="P:animal organ morphogenesis"/>
    <property type="evidence" value="ECO:0007669"/>
    <property type="project" value="UniProtKB-ARBA"/>
</dbReference>
<evidence type="ECO:0000313" key="21">
    <source>
        <dbReference type="Proteomes" id="UP000030746"/>
    </source>
</evidence>
<comment type="caution">
    <text evidence="13">Lacks conserved residue(s) required for the propagation of feature annotation.</text>
</comment>
<dbReference type="FunFam" id="2.60.40.60:FF:000024">
    <property type="entry name" value="FAT atypical cadherin 3"/>
    <property type="match status" value="2"/>
</dbReference>
<dbReference type="SUPFAM" id="SSF49899">
    <property type="entry name" value="Concanavalin A-like lectins/glucanases"/>
    <property type="match status" value="1"/>
</dbReference>
<feature type="domain" description="Cadherin" evidence="19">
    <location>
        <begin position="3353"/>
        <end position="3457"/>
    </location>
</feature>
<keyword evidence="10 13" id="KW-1015">Disulfide bond</keyword>
<gene>
    <name evidence="20" type="ORF">LOTGIDRAFT_104487</name>
</gene>
<feature type="domain" description="Cadherin" evidence="19">
    <location>
        <begin position="1919"/>
        <end position="2000"/>
    </location>
</feature>
<dbReference type="PROSITE" id="PS00022">
    <property type="entry name" value="EGF_1"/>
    <property type="match status" value="5"/>
</dbReference>
<dbReference type="PROSITE" id="PS50026">
    <property type="entry name" value="EGF_3"/>
    <property type="match status" value="5"/>
</dbReference>
<dbReference type="Pfam" id="PF12661">
    <property type="entry name" value="hEGF"/>
    <property type="match status" value="2"/>
</dbReference>
<dbReference type="InterPro" id="IPR015919">
    <property type="entry name" value="Cadherin-like_sf"/>
</dbReference>
<feature type="domain" description="EGF-like" evidence="18">
    <location>
        <begin position="4090"/>
        <end position="4124"/>
    </location>
</feature>
<dbReference type="GO" id="GO:0005886">
    <property type="term" value="C:plasma membrane"/>
    <property type="evidence" value="ECO:0007669"/>
    <property type="project" value="InterPro"/>
</dbReference>
<keyword evidence="5" id="KW-0677">Repeat</keyword>
<dbReference type="FunFam" id="2.60.40.60:FF:000020">
    <property type="entry name" value="Dachsous cadherin-related 1b"/>
    <property type="match status" value="2"/>
</dbReference>
<evidence type="ECO:0000256" key="12">
    <source>
        <dbReference type="PROSITE-ProRule" id="PRU00043"/>
    </source>
</evidence>
<feature type="domain" description="EGF-like" evidence="18">
    <location>
        <begin position="4125"/>
        <end position="4161"/>
    </location>
</feature>
<dbReference type="InterPro" id="IPR020894">
    <property type="entry name" value="Cadherin_CS"/>
</dbReference>
<feature type="signal peptide" evidence="16">
    <location>
        <begin position="1"/>
        <end position="21"/>
    </location>
</feature>
<dbReference type="SMART" id="SM00179">
    <property type="entry name" value="EGF_CA"/>
    <property type="match status" value="5"/>
</dbReference>
<feature type="domain" description="Cadherin" evidence="19">
    <location>
        <begin position="2103"/>
        <end position="2204"/>
    </location>
</feature>
<evidence type="ECO:0000256" key="6">
    <source>
        <dbReference type="ARBA" id="ARBA00022837"/>
    </source>
</evidence>
<dbReference type="PROSITE" id="PS50268">
    <property type="entry name" value="CADHERIN_2"/>
    <property type="match status" value="34"/>
</dbReference>
<feature type="domain" description="Cadherin" evidence="19">
    <location>
        <begin position="2306"/>
        <end position="2414"/>
    </location>
</feature>
<dbReference type="EMBL" id="KB201890">
    <property type="protein sequence ID" value="ESO94055.1"/>
    <property type="molecule type" value="Genomic_DNA"/>
</dbReference>
<dbReference type="PANTHER" id="PTHR24026">
    <property type="entry name" value="FAT ATYPICAL CADHERIN-RELATED"/>
    <property type="match status" value="1"/>
</dbReference>
<feature type="domain" description="Cadherin" evidence="19">
    <location>
        <begin position="2831"/>
        <end position="2936"/>
    </location>
</feature>
<feature type="domain" description="Cadherin" evidence="19">
    <location>
        <begin position="1166"/>
        <end position="1270"/>
    </location>
</feature>
<keyword evidence="2 13" id="KW-0245">EGF-like domain</keyword>
<dbReference type="FunFam" id="2.60.40.60:FF:000066">
    <property type="entry name" value="FAT atypical cadherin 1"/>
    <property type="match status" value="1"/>
</dbReference>
<feature type="domain" description="Cadherin" evidence="19">
    <location>
        <begin position="3247"/>
        <end position="3351"/>
    </location>
</feature>
<evidence type="ECO:0000259" key="17">
    <source>
        <dbReference type="PROSITE" id="PS50025"/>
    </source>
</evidence>
<feature type="domain" description="Cadherin" evidence="19">
    <location>
        <begin position="1787"/>
        <end position="1900"/>
    </location>
</feature>
<sequence>MEIASLCLWLWWLCLPFTCSAQYSPLNKDNFNFTKSLYNVSIAENSIANTYVTSFEKMGIPILTANPEYLQIEYRIEGDGNNIFKAEEHFEGDFCFLRIRTSTVSFRSVINREARSSYSLRVVATASYSFGNQLHTSADLIVNVLDENDLSPLFDKNFYSVQVPEDTPLHSSIAQVSASDADIGINGEVYFRLAKRTNKFAIHPTSGVVTLTHKLKYSYQTIYEVNVLASDRGPKFPNGPKPTVKTLLKITVTAVNYQSPTVKVHHHPSIVEHGHYGSIYAILMVSDSDDGKNGHINSVDIVDGDPENRFRIVQGKEINLYNIEILSSLDRETSPYGYNLTIQATDKGNPPKTSTTNVHVQIQDTNDNEPKFKQNSYQTSISEVVPVNTPVIIINALDNDWGKNSEIIYSIVAGNTDGLFKIDEYSGLITTNAPLDADFIAGVNRSNTTIVLTVHAEDQANSGTRKFSETKVKIVILDYNDNSPTFDQKTFTGEIDENEPEGISVLRVVARDIDAGDNGTIIYSIPDAQSVPFDIDQFSGVITTNTRLDFEQMQSEYNIRVRASDMGLPYRREVETTVTIKLKNVNDNHPEFEVVDCSGTISREAKEGTLITVVTAIDMDIGDVVSYRIIGGNEHNCFRIEPSSGAITLRCDLLSYPNDSLSLMVAATDDKHISKPTTINMTLIHNKPLPGTSQDIRITCSETDVRMRLAENYKLQTAFTNNKLNEVSTTSGTPAANNHAPVFKPNTPDYIEVPEDQTIGSQIKLFQADDQDIGYNGRLVYGIANGNKKGAFDIDTFTGALKLMSSLDRETTATYTLVISVSDLGSPHKNSSTNLRIVVTDVNDNRPTFEKDTYEVNISEDQHVNTTVISIMARDMDQGHNAKIHYSILTDTDDFNIDTSGGIIRVNRPLDRETQNSYKLIVQAKDSGREVQLASQTIVTINLVDVNDNRPKFIPPTYFVKVREDLPVGALVTILTAEDLDSGKNGELTYSLTLGADDKFEIDANTGVIRIAGRLDYEEKQLYNISALAEDGGIPPLASACLVNIEIVDVNENFSPPLFDSFIAKGYVDENGKVGTFVMNVLAKDPDSLPNEDNAIIYSIRDGSGLGRFTIDNNGTIRTTQVLDRETASHYWLAVYAQDRSLVPRSSRLEVLITVLDVNDNVPHSLQPGYYTSVSERESNQDIVTIQAMDDDQNPNQQLHFKITGGNPQSFFKINPQSGLISTTDRELDRETQDEHALEITISDNGRPNLQSTTRVIVKVTDVNDNKPRFLTFFKDAYVRILETSNSNSRPIYRVVAFDKDDGPNSFITYSIVKPNNSPFSVDSSTGNIYAISSLDPRRDYVLQVRATDHGSPPRKSQTKIRFSVLKRPRSSQHAPYFDAKNYSAIITENDVVGEYIIMDVTATDDNDDIWYFIDGGNENHTFAILPSTGSLLLARKVDREKQASYDLGVCATDGIHTNCTWVHIRVIDINDNEPVFSQDTYIAEISENADIGQSVVQLSATDADEDNRVFFTIRSSVNLVSQKLFEIDERQGIIKVAQPLDREVLSRHVLTVMVNDLGTPSKRSFARVKITVLDDNDHNPVFLSPVFSGRVYETSAVGTSVVQLIATDRDKGDNAEITYSLVAGNAGGTFGLDSKLGLITVVKELDRHNQDGYSLEVAATDHGTPPRSSTAMVNIDVTISDNSPPKFSKLEYMAEMKENRPVGTIVLALQASSQSSLVYQILPCLAEEFFLVNPNSGVISTRKEIDFEEHKFFNFTVKATNIVEASSEVAVVIHITDANDNHPVFLHEIYNGHIRESDPTNSFVLDENNSPLVIQAKDEDYDANALLHYEIIDLNAQEYFLIDANTGTLRTKTTLDHETISNFNFSIQVYDGGKPSLNALKPATVIINVIDVNDSPPRFPTHTHKAKVLLPTYKDITVIELKASDPDGNKNEALTYSIMGGNEGNKFTIDSKTGVITIQDESNMKPSYYLRVMVTDGKFQTSADISITVEKTVDYGLRFTEDQYIVYVEENSKKVDRLLVVQPVGHSINEHLTFKLLNNKNMFSVGQTSGVLYTKGVPFDRELNNNYTVVVSVEDSRQPPRYAHVVISVIVNDLNDNVPMFINQPYYSAVSVESKAGDVIKQVTAIDKDFGENGRITYSLIPTSHDKFDINQYTGEIVVKQLTIDDENSVVMLDVEAKDHGDPFYSARAQVPINIVSSYSPMFDKQFYNVTVPENVVLYTPVTSIHAVSPTNQKLIYSISDGNHDEDFAVDFNTGLMSVMGELDYENKKQDTLTLRATDVTSGNYAETRVHLHIKDINDNEPIFTSMTYTEAVSEALAVGSTILKLTATDADAGMNQMISYSLAPNQVDNNDMEYFHVNFETGDLFLQKKLDCEAQTSYQFLAVATDGGMPALSSTALVHLMVLDTNDNAPQFFQTSFDCSITDQAQRGQLVTRLLATDADSSDVNNLSYMIIGGNEKQTFSIDSASGLVSISGQRKPVFQPVHSLNISVTDGVYTSYTRLTVSVQNSNRHTPQFSQTKYEAEFYENQAPGSLVGTVSADDEDRGGYGLLTYSITSDIMQEFFQIDADTEVLSMKVLDREEQERYTIPIAATDNGGKMNFTTLYVTIKDLNDNLPSFKIKEYKSNVYYNAAVGTEILKIEGDDLDDGENGKILYSIYQEEDPDVNTIFAINSNTGSLSVNSSLADKENAVYQFFVRAKDSGDIPLENHVPVEILIMGPDENPPSFDQDRYAYFISENAEVGTTIATIKADGEGPLMYSIVSGVTEATNSPPKFTINNSGQLKIIEALDRESVDTFMLTIRASTQTSPALVANAKVVIKLKDVNDNSPVFDSDPYIITLVENTPAGASLIQVQAEDKDEESLLEYKLGADMEEEANIFNLDPESGWITLLTSVDREEREEFNITVVVYDKNLGITQSATSSVSVTVTDFNDNSPEFNRNHYSTSVNEDAELDIIFLSVTATDVDIGQNSEISYYITHGDKEGHFDINRNGDLFVSKRSLDRESKKHYRLTIAATDGAYVSYATVDIDILDANDNSPQCSKLMYTIFEKEDVPVGKRLEFIEATDQDDPATRNSRLEYQLLGIGAESFYLDRTTGILTTAIELDRETQSKYNLIASAIDGGGLSCTSEVNIYISDINDNAPVFTLTENTFSIQEDARINTLVTRVTATDKDLGINKKIVYGIMGDSKSTFSIDSNSGIISLISPLDREITSQHIITVTAKNLGPTPLFNSTELRILVLDVNDNKPEFERTSYYVEVPEDTKLQSTVITVKASSLDIGQNANITYSIMAGNEQNKFKIDPNNGAVIVQEPLDFELSREYFLTILAKDHGEPPLSNSAIVNINITDINDNKPRFSPSSYYTVSVKEDLKLHEEIIKVLATDEDGENNNKLTYLIQSGDVYGQFHINKDNGSLTVVKSLDREMMDTYVLQIDVRDSGQPVLSNSAAVNIKILDANDNPPLFSERNYTAYIQEGSKAGINILKLSATDDDLEENGGPFLFDIVNGNENKEFHINKDGVILTSGGDLKKKVKESYQLTVRAFDRGSPVLFSDVVVDINVVDESMYPPQVRNLTIAISSYLGKTMKGVIGKVNAFDSDPYDILNYRIVSANDHLFDVHPIDGRIIAKSGLDAGSYKVNVSVTDGRFNSYSIVTVEVMEISEEMMDSSVTIQFKEMFPEQFYANYLKDFQKILKRELNVRAKDVEILNVQPSDESIINRSRRRRSLSSNLDVLFVVRKVTGKLFNKNSLRRKVERARDAIETGLNVEVEKVFNDICTKSMCDSGPCVSHLVFDDTDLEPVTVGADSYVSARHRYIFFCNCSDGSCNGVVCGDKRCSANQICHRNNNRYSCRCPSGKTGSKCQDNVYSPSTICRNQPMTFNGKSFARWTLTETTEKRLTLSLRFRTRKPSCNVMYTTGQVDYSILEIKDSNIQYRFNCGSGEGFVKIPVDVSDGQWHLIMLERNGRTAELFLDQGYKAISSAPGTNDELNLDSFDVYFGAEVEVFPEGYNDIKRGFEGCMEGIRMFNILLPFTGTNRIAISQKFEDVEFKCKDYATLPTTGNICGRHPCMNGGTCQYRQINSYFCQCMPRYQGIRCEIDNDPCQDNPCFNQDKDVINGYTCICPGELKGKQCKYGKFCQPDTCKNGGVCIEGPNSPLCHCLSKYQGLYCEKMVDPCVINPCYGGGTCISNNNNYRCECTKDRIGRHCEDNVSVAASIKIPVMLIYIIIVVGVIAIVILIIIICCVCKRRRKNRRRSHDAHNSNELNRMLPEDKKRSNKKLNEEILLSNYPKNPPPVPDRPVSYTPSNHDSMNTLNNFDNVRNYGSAADELERSGVHNIPSFCPADVYTHRFGTPPAAKHYYSTFQSPPSNPQSDTDSIQKDPQEYEYPTNFLENYSGK</sequence>
<feature type="chain" id="PRO_5004716026" description="Protocadherin Fat 1" evidence="16">
    <location>
        <begin position="22"/>
        <end position="4389"/>
    </location>
</feature>
<feature type="domain" description="Cadherin" evidence="19">
    <location>
        <begin position="1689"/>
        <end position="1786"/>
    </location>
</feature>
<dbReference type="FunFam" id="2.60.40.60:FF:000041">
    <property type="entry name" value="FAT atypical cadherin 1"/>
    <property type="match status" value="1"/>
</dbReference>
<dbReference type="FunFam" id="2.60.40.60:FF:000081">
    <property type="entry name" value="protocadherin Fat 4"/>
    <property type="match status" value="1"/>
</dbReference>
<dbReference type="SUPFAM" id="SSF57196">
    <property type="entry name" value="EGF/Laminin"/>
    <property type="match status" value="3"/>
</dbReference>
<dbReference type="CDD" id="cd00054">
    <property type="entry name" value="EGF_CA"/>
    <property type="match status" value="4"/>
</dbReference>
<keyword evidence="3 15" id="KW-0812">Transmembrane</keyword>
<dbReference type="FunFam" id="2.60.40.60:FF:000084">
    <property type="entry name" value="FAT atypical cadherin 3"/>
    <property type="match status" value="1"/>
</dbReference>
<feature type="disulfide bond" evidence="13">
    <location>
        <begin position="3844"/>
        <end position="3853"/>
    </location>
</feature>
<dbReference type="FunFam" id="2.60.40.60:FF:000100">
    <property type="entry name" value="protocadherin Fat 2"/>
    <property type="match status" value="1"/>
</dbReference>
<dbReference type="GO" id="GO:0007399">
    <property type="term" value="P:nervous system development"/>
    <property type="evidence" value="ECO:0007669"/>
    <property type="project" value="UniProtKB-ARBA"/>
</dbReference>
<feature type="domain" description="Cadherin" evidence="19">
    <location>
        <begin position="1379"/>
        <end position="1477"/>
    </location>
</feature>
<feature type="compositionally biased region" description="Polar residues" evidence="14">
    <location>
        <begin position="4353"/>
        <end position="4367"/>
    </location>
</feature>
<keyword evidence="8 15" id="KW-1133">Transmembrane helix</keyword>
<evidence type="ECO:0000313" key="20">
    <source>
        <dbReference type="EMBL" id="ESO94055.1"/>
    </source>
</evidence>
<dbReference type="FunFam" id="2.60.40.60:FF:000039">
    <property type="entry name" value="FAT atypical cadherin 3"/>
    <property type="match status" value="1"/>
</dbReference>
<dbReference type="FunFam" id="2.60.40.60:FF:000033">
    <property type="entry name" value="FAT atypical cadherin 1"/>
    <property type="match status" value="3"/>
</dbReference>
<feature type="disulfide bond" evidence="13">
    <location>
        <begin position="4189"/>
        <end position="4198"/>
    </location>
</feature>
<dbReference type="Proteomes" id="UP000030746">
    <property type="component" value="Unassembled WGS sequence"/>
</dbReference>
<feature type="domain" description="Cadherin" evidence="19">
    <location>
        <begin position="1584"/>
        <end position="1688"/>
    </location>
</feature>
<keyword evidence="7" id="KW-0130">Cell adhesion</keyword>
<dbReference type="SUPFAM" id="SSF49313">
    <property type="entry name" value="Cadherin-like"/>
    <property type="match status" value="34"/>
</dbReference>
<dbReference type="Pfam" id="PF00028">
    <property type="entry name" value="Cadherin"/>
    <property type="match status" value="31"/>
</dbReference>
<feature type="disulfide bond" evidence="13">
    <location>
        <begin position="4078"/>
        <end position="4087"/>
    </location>
</feature>
<feature type="domain" description="Cadherin" evidence="19">
    <location>
        <begin position="3458"/>
        <end position="3563"/>
    </location>
</feature>
<dbReference type="FunFam" id="2.60.40.60:FF:000165">
    <property type="entry name" value="FAT atypical cadherin 3"/>
    <property type="match status" value="1"/>
</dbReference>
<dbReference type="Gene3D" id="2.60.40.60">
    <property type="entry name" value="Cadherins"/>
    <property type="match status" value="34"/>
</dbReference>
<dbReference type="FunFam" id="2.60.40.60:FF:000021">
    <property type="entry name" value="FAT atypical cadherin 1"/>
    <property type="match status" value="2"/>
</dbReference>
<feature type="domain" description="Cadherin" evidence="19">
    <location>
        <begin position="2517"/>
        <end position="2618"/>
    </location>
</feature>
<evidence type="ECO:0008006" key="22">
    <source>
        <dbReference type="Google" id="ProtNLM"/>
    </source>
</evidence>
<dbReference type="HOGENOM" id="CLU_000042_2_0_1"/>
<dbReference type="FunFam" id="2.60.40.60:FF:000058">
    <property type="entry name" value="FAT atypical cadherin 3"/>
    <property type="match status" value="1"/>
</dbReference>
<dbReference type="SMART" id="SM00112">
    <property type="entry name" value="CA"/>
    <property type="match status" value="34"/>
</dbReference>
<dbReference type="FunFam" id="2.60.40.60:FF:000032">
    <property type="entry name" value="FAT atypical cadherin 1"/>
    <property type="match status" value="1"/>
</dbReference>
<evidence type="ECO:0000256" key="2">
    <source>
        <dbReference type="ARBA" id="ARBA00022536"/>
    </source>
</evidence>
<dbReference type="InterPro" id="IPR013320">
    <property type="entry name" value="ConA-like_dom_sf"/>
</dbReference>
<feature type="disulfide bond" evidence="13">
    <location>
        <begin position="4114"/>
        <end position="4123"/>
    </location>
</feature>
<feature type="transmembrane region" description="Helical" evidence="15">
    <location>
        <begin position="4213"/>
        <end position="4237"/>
    </location>
</feature>
<dbReference type="InterPro" id="IPR001791">
    <property type="entry name" value="Laminin_G"/>
</dbReference>
<evidence type="ECO:0000256" key="15">
    <source>
        <dbReference type="SAM" id="Phobius"/>
    </source>
</evidence>
<dbReference type="GO" id="GO:0048729">
    <property type="term" value="P:tissue morphogenesis"/>
    <property type="evidence" value="ECO:0007669"/>
    <property type="project" value="UniProtKB-ARBA"/>
</dbReference>
<feature type="domain" description="Cadherin" evidence="19">
    <location>
        <begin position="3039"/>
        <end position="3142"/>
    </location>
</feature>
<feature type="domain" description="Cadherin" evidence="19">
    <location>
        <begin position="373"/>
        <end position="486"/>
    </location>
</feature>
<evidence type="ECO:0000256" key="1">
    <source>
        <dbReference type="ARBA" id="ARBA00004479"/>
    </source>
</evidence>
<dbReference type="OrthoDB" id="6252479at2759"/>
<feature type="domain" description="Cadherin" evidence="19">
    <location>
        <begin position="2205"/>
        <end position="2305"/>
    </location>
</feature>
<dbReference type="KEGG" id="lgi:LOTGIDRAFT_104487"/>
<dbReference type="FunFam" id="2.60.40.60:FF:000013">
    <property type="entry name" value="Cadherin EGF LAG seven-pass G-type receptor"/>
    <property type="match status" value="2"/>
</dbReference>
<keyword evidence="21" id="KW-1185">Reference proteome</keyword>
<dbReference type="SMART" id="SM00181">
    <property type="entry name" value="EGF"/>
    <property type="match status" value="5"/>
</dbReference>
<evidence type="ECO:0000256" key="8">
    <source>
        <dbReference type="ARBA" id="ARBA00022989"/>
    </source>
</evidence>
<dbReference type="GO" id="GO:0007156">
    <property type="term" value="P:homophilic cell adhesion via plasma membrane adhesion molecules"/>
    <property type="evidence" value="ECO:0007669"/>
    <property type="project" value="InterPro"/>
</dbReference>
<dbReference type="PRINTS" id="PR00205">
    <property type="entry name" value="CADHERIN"/>
</dbReference>
<feature type="domain" description="Cadherin" evidence="19">
    <location>
        <begin position="2001"/>
        <end position="2102"/>
    </location>
</feature>
<feature type="domain" description="EGF-like" evidence="18">
    <location>
        <begin position="4051"/>
        <end position="4088"/>
    </location>
</feature>
<dbReference type="OMA" id="YSSLYYE"/>
<dbReference type="GO" id="GO:0005509">
    <property type="term" value="F:calcium ion binding"/>
    <property type="evidence" value="ECO:0007669"/>
    <property type="project" value="UniProtKB-UniRule"/>
</dbReference>
<evidence type="ECO:0000259" key="18">
    <source>
        <dbReference type="PROSITE" id="PS50026"/>
    </source>
</evidence>
<evidence type="ECO:0000256" key="9">
    <source>
        <dbReference type="ARBA" id="ARBA00023136"/>
    </source>
</evidence>
<feature type="domain" description="Cadherin" evidence="19">
    <location>
        <begin position="2415"/>
        <end position="2516"/>
    </location>
</feature>
<organism evidence="20 21">
    <name type="scientific">Lottia gigantea</name>
    <name type="common">Giant owl limpet</name>
    <dbReference type="NCBI Taxonomy" id="225164"/>
    <lineage>
        <taxon>Eukaryota</taxon>
        <taxon>Metazoa</taxon>
        <taxon>Spiralia</taxon>
        <taxon>Lophotrochozoa</taxon>
        <taxon>Mollusca</taxon>
        <taxon>Gastropoda</taxon>
        <taxon>Patellogastropoda</taxon>
        <taxon>Lottioidea</taxon>
        <taxon>Lottiidae</taxon>
        <taxon>Lottia</taxon>
    </lineage>
</organism>
<dbReference type="FunFam" id="2.60.40.60:FF:000015">
    <property type="entry name" value="FAT atypical cadherin 1"/>
    <property type="match status" value="2"/>
</dbReference>
<dbReference type="CDD" id="cd00110">
    <property type="entry name" value="LamG"/>
    <property type="match status" value="1"/>
</dbReference>
<feature type="domain" description="Cadherin" evidence="19">
    <location>
        <begin position="155"/>
        <end position="262"/>
    </location>
</feature>
<dbReference type="FunFam" id="2.60.40.60:FF:000053">
    <property type="entry name" value="FAT atypical cadherin 3"/>
    <property type="match status" value="1"/>
</dbReference>
<evidence type="ECO:0000256" key="16">
    <source>
        <dbReference type="SAM" id="SignalP"/>
    </source>
</evidence>
<dbReference type="InterPro" id="IPR013032">
    <property type="entry name" value="EGF-like_CS"/>
</dbReference>
<feature type="domain" description="EGF-like" evidence="18">
    <location>
        <begin position="4163"/>
        <end position="4199"/>
    </location>
</feature>
<evidence type="ECO:0000256" key="4">
    <source>
        <dbReference type="ARBA" id="ARBA00022729"/>
    </source>
</evidence>
<dbReference type="CDD" id="cd00053">
    <property type="entry name" value="EGF"/>
    <property type="match status" value="1"/>
</dbReference>
<reference evidence="20 21" key="1">
    <citation type="journal article" date="2013" name="Nature">
        <title>Insights into bilaterian evolution from three spiralian genomes.</title>
        <authorList>
            <person name="Simakov O."/>
            <person name="Marletaz F."/>
            <person name="Cho S.J."/>
            <person name="Edsinger-Gonzales E."/>
            <person name="Havlak P."/>
            <person name="Hellsten U."/>
            <person name="Kuo D.H."/>
            <person name="Larsson T."/>
            <person name="Lv J."/>
            <person name="Arendt D."/>
            <person name="Savage R."/>
            <person name="Osoegawa K."/>
            <person name="de Jong P."/>
            <person name="Grimwood J."/>
            <person name="Chapman J.A."/>
            <person name="Shapiro H."/>
            <person name="Aerts A."/>
            <person name="Otillar R.P."/>
            <person name="Terry A.Y."/>
            <person name="Boore J.L."/>
            <person name="Grigoriev I.V."/>
            <person name="Lindberg D.R."/>
            <person name="Seaver E.C."/>
            <person name="Weisblat D.A."/>
            <person name="Putnam N.H."/>
            <person name="Rokhsar D.S."/>
        </authorList>
    </citation>
    <scope>NUCLEOTIDE SEQUENCE [LARGE SCALE GENOMIC DNA]</scope>
</reference>
<keyword evidence="6 12" id="KW-0106">Calcium</keyword>
<feature type="domain" description="Cadherin" evidence="19">
    <location>
        <begin position="600"/>
        <end position="692"/>
    </location>
</feature>
<feature type="domain" description="Cadherin" evidence="19">
    <location>
        <begin position="745"/>
        <end position="849"/>
    </location>
</feature>
<keyword evidence="4 16" id="KW-0732">Signal</keyword>
<dbReference type="RefSeq" id="XP_009055664.1">
    <property type="nucleotide sequence ID" value="XM_009057416.1"/>
</dbReference>
<feature type="region of interest" description="Disordered" evidence="14">
    <location>
        <begin position="4246"/>
        <end position="4303"/>
    </location>
</feature>
<dbReference type="PROSITE" id="PS50025">
    <property type="entry name" value="LAM_G_DOMAIN"/>
    <property type="match status" value="1"/>
</dbReference>
<evidence type="ECO:0000259" key="19">
    <source>
        <dbReference type="PROSITE" id="PS50268"/>
    </source>
</evidence>
<dbReference type="FunFam" id="2.60.40.60:FF:000276">
    <property type="entry name" value="FAT atypical cadherin 2"/>
    <property type="match status" value="1"/>
</dbReference>
<accession>V4AFX8</accession>
<dbReference type="FunFam" id="2.60.40.60:FF:000080">
    <property type="entry name" value="FAT atypical cadherin 1"/>
    <property type="match status" value="1"/>
</dbReference>
<proteinExistence type="predicted"/>
<dbReference type="Pfam" id="PF02210">
    <property type="entry name" value="Laminin_G_2"/>
    <property type="match status" value="1"/>
</dbReference>
<dbReference type="InterPro" id="IPR002126">
    <property type="entry name" value="Cadherin-like_dom"/>
</dbReference>
<feature type="domain" description="Laminin G" evidence="17">
    <location>
        <begin position="3866"/>
        <end position="4042"/>
    </location>
</feature>
<keyword evidence="9 15" id="KW-0472">Membrane</keyword>
<dbReference type="FunFam" id="2.60.40.60:FF:000064">
    <property type="entry name" value="FAT atypical cadherin 1"/>
    <property type="match status" value="1"/>
</dbReference>
<evidence type="ECO:0000256" key="10">
    <source>
        <dbReference type="ARBA" id="ARBA00023157"/>
    </source>
</evidence>
<feature type="compositionally biased region" description="Basic and acidic residues" evidence="14">
    <location>
        <begin position="4260"/>
        <end position="4273"/>
    </location>
</feature>
<evidence type="ECO:0000256" key="5">
    <source>
        <dbReference type="ARBA" id="ARBA00022737"/>
    </source>
</evidence>
<feature type="domain" description="Cadherin" evidence="19">
    <location>
        <begin position="954"/>
        <end position="1059"/>
    </location>
</feature>
<dbReference type="SMART" id="SM00282">
    <property type="entry name" value="LamG"/>
    <property type="match status" value="1"/>
</dbReference>
<evidence type="ECO:0000256" key="7">
    <source>
        <dbReference type="ARBA" id="ARBA00022889"/>
    </source>
</evidence>
<dbReference type="InterPro" id="IPR001881">
    <property type="entry name" value="EGF-like_Ca-bd_dom"/>
</dbReference>
<feature type="domain" description="Cadherin" evidence="19">
    <location>
        <begin position="2727"/>
        <end position="2830"/>
    </location>
</feature>
<feature type="domain" description="Cadherin" evidence="19">
    <location>
        <begin position="34"/>
        <end position="154"/>
    </location>
</feature>
<feature type="domain" description="Cadherin" evidence="19">
    <location>
        <begin position="487"/>
        <end position="592"/>
    </location>
</feature>
<feature type="domain" description="Cadherin" evidence="19">
    <location>
        <begin position="2619"/>
        <end position="2726"/>
    </location>
</feature>
<dbReference type="CDD" id="cd11304">
    <property type="entry name" value="Cadherin_repeat"/>
    <property type="match status" value="34"/>
</dbReference>
<dbReference type="InterPro" id="IPR000742">
    <property type="entry name" value="EGF"/>
</dbReference>
<feature type="domain" description="EGF-like" evidence="18">
    <location>
        <begin position="3818"/>
        <end position="3854"/>
    </location>
</feature>
<dbReference type="Gene3D" id="2.10.25.10">
    <property type="entry name" value="Laminin"/>
    <property type="match status" value="3"/>
</dbReference>
<feature type="domain" description="Cadherin" evidence="19">
    <location>
        <begin position="1279"/>
        <end position="1378"/>
    </location>
</feature>
<feature type="domain" description="Cadherin" evidence="19">
    <location>
        <begin position="2937"/>
        <end position="3038"/>
    </location>
</feature>